<reference evidence="3 4" key="1">
    <citation type="submission" date="2018-11" db="EMBL/GenBank/DDBJ databases">
        <authorList>
            <consortium name="Pathogen Informatics"/>
        </authorList>
    </citation>
    <scope>NUCLEOTIDE SEQUENCE [LARGE SCALE GENOMIC DNA]</scope>
</reference>
<keyword evidence="1" id="KW-0175">Coiled coil</keyword>
<gene>
    <name evidence="3" type="ORF">DILT_LOCUS1503</name>
</gene>
<dbReference type="EMBL" id="UYRU01010444">
    <property type="protein sequence ID" value="VDK45510.1"/>
    <property type="molecule type" value="Genomic_DNA"/>
</dbReference>
<proteinExistence type="predicted"/>
<feature type="coiled-coil region" evidence="1">
    <location>
        <begin position="167"/>
        <end position="216"/>
    </location>
</feature>
<evidence type="ECO:0000313" key="3">
    <source>
        <dbReference type="EMBL" id="VDK45510.1"/>
    </source>
</evidence>
<name>A0A3P6QPF1_DIBLA</name>
<feature type="compositionally biased region" description="Polar residues" evidence="2">
    <location>
        <begin position="223"/>
        <end position="234"/>
    </location>
</feature>
<dbReference type="AlphaFoldDB" id="A0A3P6QPF1"/>
<feature type="non-terminal residue" evidence="3">
    <location>
        <position position="241"/>
    </location>
</feature>
<evidence type="ECO:0000256" key="2">
    <source>
        <dbReference type="SAM" id="MobiDB-lite"/>
    </source>
</evidence>
<dbReference type="Proteomes" id="UP000281553">
    <property type="component" value="Unassembled WGS sequence"/>
</dbReference>
<keyword evidence="4" id="KW-1185">Reference proteome</keyword>
<protein>
    <submittedName>
        <fullName evidence="3">Uncharacterized protein</fullName>
    </submittedName>
</protein>
<evidence type="ECO:0000313" key="4">
    <source>
        <dbReference type="Proteomes" id="UP000281553"/>
    </source>
</evidence>
<organism evidence="3 4">
    <name type="scientific">Dibothriocephalus latus</name>
    <name type="common">Fish tapeworm</name>
    <name type="synonym">Diphyllobothrium latum</name>
    <dbReference type="NCBI Taxonomy" id="60516"/>
    <lineage>
        <taxon>Eukaryota</taxon>
        <taxon>Metazoa</taxon>
        <taxon>Spiralia</taxon>
        <taxon>Lophotrochozoa</taxon>
        <taxon>Platyhelminthes</taxon>
        <taxon>Cestoda</taxon>
        <taxon>Eucestoda</taxon>
        <taxon>Diphyllobothriidea</taxon>
        <taxon>Diphyllobothriidae</taxon>
        <taxon>Dibothriocephalus</taxon>
    </lineage>
</organism>
<feature type="region of interest" description="Disordered" evidence="2">
    <location>
        <begin position="222"/>
        <end position="241"/>
    </location>
</feature>
<accession>A0A3P6QPF1</accession>
<evidence type="ECO:0000256" key="1">
    <source>
        <dbReference type="SAM" id="Coils"/>
    </source>
</evidence>
<dbReference type="OrthoDB" id="2403182at2759"/>
<feature type="region of interest" description="Disordered" evidence="2">
    <location>
        <begin position="80"/>
        <end position="109"/>
    </location>
</feature>
<sequence length="241" mass="27408">MIFCNFACPRAFASYFWHIRGTPAANEELLAAAERSQALDKDLQVCVSKILTTGRKLSSPSLSASESFFDMPLICCPVDESDPDRDKSSDPESVIHTANRRRSSNAQQARHLAHNCPLFEVLRARATERNRVRELLERVSQDLQSNLMNLVQPADAKSAQLTLLDSLNSMTVEKQQMESKIRYLESEVTKNRLLARHEKTERLREADNARAQLQKLRHHVQHMTPNSRHNQTPHTRVLASA</sequence>